<organism evidence="3 4">
    <name type="scientific">Amycolatopsis minnesotensis</name>
    <dbReference type="NCBI Taxonomy" id="337894"/>
    <lineage>
        <taxon>Bacteria</taxon>
        <taxon>Bacillati</taxon>
        <taxon>Actinomycetota</taxon>
        <taxon>Actinomycetes</taxon>
        <taxon>Pseudonocardiales</taxon>
        <taxon>Pseudonocardiaceae</taxon>
        <taxon>Amycolatopsis</taxon>
    </lineage>
</organism>
<dbReference type="InterPro" id="IPR051603">
    <property type="entry name" value="Zinc-ADH_QOR/CCCR"/>
</dbReference>
<evidence type="ECO:0000259" key="2">
    <source>
        <dbReference type="SMART" id="SM00829"/>
    </source>
</evidence>
<dbReference type="Proteomes" id="UP001501116">
    <property type="component" value="Unassembled WGS sequence"/>
</dbReference>
<dbReference type="SUPFAM" id="SSF51735">
    <property type="entry name" value="NAD(P)-binding Rossmann-fold domains"/>
    <property type="match status" value="1"/>
</dbReference>
<keyword evidence="4" id="KW-1185">Reference proteome</keyword>
<evidence type="ECO:0000313" key="4">
    <source>
        <dbReference type="Proteomes" id="UP001501116"/>
    </source>
</evidence>
<proteinExistence type="predicted"/>
<keyword evidence="1" id="KW-0521">NADP</keyword>
<protein>
    <submittedName>
        <fullName evidence="3">NADP-dependent oxidoreductase</fullName>
    </submittedName>
</protein>
<dbReference type="InterPro" id="IPR011032">
    <property type="entry name" value="GroES-like_sf"/>
</dbReference>
<gene>
    <name evidence="3" type="ORF">GCM10009754_50780</name>
</gene>
<dbReference type="Pfam" id="PF08240">
    <property type="entry name" value="ADH_N"/>
    <property type="match status" value="1"/>
</dbReference>
<dbReference type="EMBL" id="BAAANN010000021">
    <property type="protein sequence ID" value="GAA1970678.1"/>
    <property type="molecule type" value="Genomic_DNA"/>
</dbReference>
<dbReference type="Gene3D" id="3.40.50.720">
    <property type="entry name" value="NAD(P)-binding Rossmann-like Domain"/>
    <property type="match status" value="1"/>
</dbReference>
<feature type="domain" description="Enoyl reductase (ER)" evidence="2">
    <location>
        <begin position="13"/>
        <end position="300"/>
    </location>
</feature>
<dbReference type="InterPro" id="IPR020843">
    <property type="entry name" value="ER"/>
</dbReference>
<name>A0ABN2RKS9_9PSEU</name>
<dbReference type="SMART" id="SM00829">
    <property type="entry name" value="PKS_ER"/>
    <property type="match status" value="1"/>
</dbReference>
<dbReference type="Gene3D" id="3.90.180.10">
    <property type="entry name" value="Medium-chain alcohol dehydrogenases, catalytic domain"/>
    <property type="match status" value="1"/>
</dbReference>
<dbReference type="InterPro" id="IPR013149">
    <property type="entry name" value="ADH-like_C"/>
</dbReference>
<dbReference type="PANTHER" id="PTHR44154:SF1">
    <property type="entry name" value="QUINONE OXIDOREDUCTASE"/>
    <property type="match status" value="1"/>
</dbReference>
<dbReference type="Pfam" id="PF00107">
    <property type="entry name" value="ADH_zinc_N"/>
    <property type="match status" value="1"/>
</dbReference>
<dbReference type="InterPro" id="IPR013154">
    <property type="entry name" value="ADH-like_N"/>
</dbReference>
<dbReference type="InterPro" id="IPR036291">
    <property type="entry name" value="NAD(P)-bd_dom_sf"/>
</dbReference>
<evidence type="ECO:0000313" key="3">
    <source>
        <dbReference type="EMBL" id="GAA1970678.1"/>
    </source>
</evidence>
<comment type="caution">
    <text evidence="3">The sequence shown here is derived from an EMBL/GenBank/DDBJ whole genome shotgun (WGS) entry which is preliminary data.</text>
</comment>
<dbReference type="SUPFAM" id="SSF50129">
    <property type="entry name" value="GroES-like"/>
    <property type="match status" value="1"/>
</dbReference>
<dbReference type="PANTHER" id="PTHR44154">
    <property type="entry name" value="QUINONE OXIDOREDUCTASE"/>
    <property type="match status" value="1"/>
</dbReference>
<accession>A0ABN2RKS9</accession>
<reference evidence="3 4" key="1">
    <citation type="journal article" date="2019" name="Int. J. Syst. Evol. Microbiol.">
        <title>The Global Catalogue of Microorganisms (GCM) 10K type strain sequencing project: providing services to taxonomists for standard genome sequencing and annotation.</title>
        <authorList>
            <consortium name="The Broad Institute Genomics Platform"/>
            <consortium name="The Broad Institute Genome Sequencing Center for Infectious Disease"/>
            <person name="Wu L."/>
            <person name="Ma J."/>
        </authorList>
    </citation>
    <scope>NUCLEOTIDE SEQUENCE [LARGE SCALE GENOMIC DNA]</scope>
    <source>
        <strain evidence="3 4">JCM 14545</strain>
    </source>
</reference>
<evidence type="ECO:0000256" key="1">
    <source>
        <dbReference type="ARBA" id="ARBA00022857"/>
    </source>
</evidence>
<sequence>MPTMRAIQFTEFGGPEVLKVADVPIPEPGPGQVRVAVRAAGLNPLDTKLRSGAMAAMMGVEPPHVPGFDVAGVVDAVGEGAAFSVGDEVFGWSDTGSYAEYALATRIARKPAEVSWEIAAGIPTVAETAVRGLRVIGAEAGDVVLIHGASGGVGRIAVQLALAAGATVVGTGGQAKLADIRSLGARAVTYGEGLVERVREIAPEGIDAVFDTTGYGVLPDSITLRGGTERIVTIADAGAADLGIPFTGSGDQTGELLDRLAAQLVDGSLVLATGTSYPLADAAEAHRESESGHPAGKLTITVK</sequence>
<dbReference type="CDD" id="cd05289">
    <property type="entry name" value="MDR_like_2"/>
    <property type="match status" value="1"/>
</dbReference>